<keyword evidence="3" id="KW-0285">Flavoprotein</keyword>
<sequence>MRLHRLFPQSSVVLLVTTGALFTTTLVHADPNESTPDLSTATAVPRCLCLPDQACWPSSDVWSALKDSVDGNLIATFPAARECHDPYYDKVQCDKIQEWYNDDKWRRSMPGALLQTNWETFHGKGCLGTNQSTPCYQGAVPVYTVKATSVAHVQETVRFASDHNIRLAIKNTGHDFLGRSTAPSSISLWVTAMNDIQVVDKFIPVGAPEQESQVDVPAVVLGPGAVWGDVYKAVDAHGRIVIGGDHDSVGAVGGFCLGGGHGPLSPRHGLCADNVLQYMVVTADGEVMIANNYLNQELFWALRGGAPGFAAVVEAVYRTHPALENINYFQATLFSNDTESLDKVMRDFYSRHDGWSNDGWSGYAAAKRDAVVIQYFLPDASVAEATSSMQPFLDYARSFPTVAVLDNTVDHYPTFYAMFLARGDAMFGEKAAGINALLGSRLIPRTMFQSNRGVDLLSSTLVKFQEDLIKIWPGAGFLVQFVAGGQVSQGSAEDTSVLPAWRDALLLFIGAIEWDDSTPYETQLEYQRKLTKSVGRLRKITPGGGTYGNEADPNEPNWKRSFFGAANYPRLRSVQKKYDANGLFVCRRCVGSEDWNDDLLCRRGRH</sequence>
<dbReference type="InterPro" id="IPR036318">
    <property type="entry name" value="FAD-bd_PCMH-like_sf"/>
</dbReference>
<dbReference type="InterPro" id="IPR050416">
    <property type="entry name" value="FAD-linked_Oxidoreductase"/>
</dbReference>
<dbReference type="Pfam" id="PF08031">
    <property type="entry name" value="BBE"/>
    <property type="match status" value="1"/>
</dbReference>
<name>A0A9P6FI01_9FUNG</name>
<dbReference type="Pfam" id="PF01565">
    <property type="entry name" value="FAD_binding_4"/>
    <property type="match status" value="1"/>
</dbReference>
<keyword evidence="6" id="KW-0732">Signal</keyword>
<proteinExistence type="inferred from homology"/>
<evidence type="ECO:0000256" key="5">
    <source>
        <dbReference type="ARBA" id="ARBA00023002"/>
    </source>
</evidence>
<dbReference type="GO" id="GO:0071949">
    <property type="term" value="F:FAD binding"/>
    <property type="evidence" value="ECO:0007669"/>
    <property type="project" value="InterPro"/>
</dbReference>
<comment type="cofactor">
    <cofactor evidence="1">
        <name>FAD</name>
        <dbReference type="ChEBI" id="CHEBI:57692"/>
    </cofactor>
</comment>
<comment type="similarity">
    <text evidence="2">Belongs to the oxygen-dependent FAD-linked oxidoreductase family.</text>
</comment>
<dbReference type="AlphaFoldDB" id="A0A9P6FI01"/>
<organism evidence="8 9">
    <name type="scientific">Mortierella hygrophila</name>
    <dbReference type="NCBI Taxonomy" id="979708"/>
    <lineage>
        <taxon>Eukaryota</taxon>
        <taxon>Fungi</taxon>
        <taxon>Fungi incertae sedis</taxon>
        <taxon>Mucoromycota</taxon>
        <taxon>Mortierellomycotina</taxon>
        <taxon>Mortierellomycetes</taxon>
        <taxon>Mortierellales</taxon>
        <taxon>Mortierellaceae</taxon>
        <taxon>Mortierella</taxon>
    </lineage>
</organism>
<dbReference type="Proteomes" id="UP000723463">
    <property type="component" value="Unassembled WGS sequence"/>
</dbReference>
<keyword evidence="5" id="KW-0560">Oxidoreductase</keyword>
<dbReference type="PANTHER" id="PTHR42973:SF39">
    <property type="entry name" value="FAD-BINDING PCMH-TYPE DOMAIN-CONTAINING PROTEIN"/>
    <property type="match status" value="1"/>
</dbReference>
<feature type="chain" id="PRO_5040261231" description="FAD-binding PCMH-type domain-containing protein" evidence="6">
    <location>
        <begin position="30"/>
        <end position="606"/>
    </location>
</feature>
<comment type="caution">
    <text evidence="8">The sequence shown here is derived from an EMBL/GenBank/DDBJ whole genome shotgun (WGS) entry which is preliminary data.</text>
</comment>
<evidence type="ECO:0000256" key="2">
    <source>
        <dbReference type="ARBA" id="ARBA00005466"/>
    </source>
</evidence>
<dbReference type="EMBL" id="JAAAXW010000009">
    <property type="protein sequence ID" value="KAF9550653.1"/>
    <property type="molecule type" value="Genomic_DNA"/>
</dbReference>
<keyword evidence="4" id="KW-0274">FAD</keyword>
<keyword evidence="9" id="KW-1185">Reference proteome</keyword>
<dbReference type="PANTHER" id="PTHR42973">
    <property type="entry name" value="BINDING OXIDOREDUCTASE, PUTATIVE (AFU_ORTHOLOGUE AFUA_1G17690)-RELATED"/>
    <property type="match status" value="1"/>
</dbReference>
<feature type="domain" description="FAD-binding PCMH-type" evidence="7">
    <location>
        <begin position="137"/>
        <end position="322"/>
    </location>
</feature>
<dbReference type="InterPro" id="IPR006094">
    <property type="entry name" value="Oxid_FAD_bind_N"/>
</dbReference>
<evidence type="ECO:0000256" key="3">
    <source>
        <dbReference type="ARBA" id="ARBA00022630"/>
    </source>
</evidence>
<dbReference type="SUPFAM" id="SSF56176">
    <property type="entry name" value="FAD-binding/transporter-associated domain-like"/>
    <property type="match status" value="1"/>
</dbReference>
<feature type="signal peptide" evidence="6">
    <location>
        <begin position="1"/>
        <end position="29"/>
    </location>
</feature>
<gene>
    <name evidence="8" type="ORF">EC957_011968</name>
</gene>
<evidence type="ECO:0000313" key="9">
    <source>
        <dbReference type="Proteomes" id="UP000723463"/>
    </source>
</evidence>
<evidence type="ECO:0000259" key="7">
    <source>
        <dbReference type="PROSITE" id="PS51387"/>
    </source>
</evidence>
<accession>A0A9P6FI01</accession>
<evidence type="ECO:0000313" key="8">
    <source>
        <dbReference type="EMBL" id="KAF9550653.1"/>
    </source>
</evidence>
<evidence type="ECO:0000256" key="4">
    <source>
        <dbReference type="ARBA" id="ARBA00022827"/>
    </source>
</evidence>
<dbReference type="Gene3D" id="3.30.465.10">
    <property type="match status" value="2"/>
</dbReference>
<dbReference type="InterPro" id="IPR012951">
    <property type="entry name" value="BBE"/>
</dbReference>
<reference evidence="8" key="1">
    <citation type="journal article" date="2020" name="Fungal Divers.">
        <title>Resolving the Mortierellaceae phylogeny through synthesis of multi-gene phylogenetics and phylogenomics.</title>
        <authorList>
            <person name="Vandepol N."/>
            <person name="Liber J."/>
            <person name="Desiro A."/>
            <person name="Na H."/>
            <person name="Kennedy M."/>
            <person name="Barry K."/>
            <person name="Grigoriev I.V."/>
            <person name="Miller A.N."/>
            <person name="O'Donnell K."/>
            <person name="Stajich J.E."/>
            <person name="Bonito G."/>
        </authorList>
    </citation>
    <scope>NUCLEOTIDE SEQUENCE</scope>
    <source>
        <strain evidence="8">NRRL 2591</strain>
    </source>
</reference>
<evidence type="ECO:0000256" key="6">
    <source>
        <dbReference type="SAM" id="SignalP"/>
    </source>
</evidence>
<evidence type="ECO:0000256" key="1">
    <source>
        <dbReference type="ARBA" id="ARBA00001974"/>
    </source>
</evidence>
<protein>
    <recommendedName>
        <fullName evidence="7">FAD-binding PCMH-type domain-containing protein</fullName>
    </recommendedName>
</protein>
<dbReference type="GO" id="GO:0016491">
    <property type="term" value="F:oxidoreductase activity"/>
    <property type="evidence" value="ECO:0007669"/>
    <property type="project" value="UniProtKB-KW"/>
</dbReference>
<dbReference type="InterPro" id="IPR016166">
    <property type="entry name" value="FAD-bd_PCMH"/>
</dbReference>
<dbReference type="PROSITE" id="PS51387">
    <property type="entry name" value="FAD_PCMH"/>
    <property type="match status" value="1"/>
</dbReference>
<dbReference type="InterPro" id="IPR016169">
    <property type="entry name" value="FAD-bd_PCMH_sub2"/>
</dbReference>